<organism evidence="1">
    <name type="scientific">Cucumis melo</name>
    <name type="common">Muskmelon</name>
    <dbReference type="NCBI Taxonomy" id="3656"/>
    <lineage>
        <taxon>Eukaryota</taxon>
        <taxon>Viridiplantae</taxon>
        <taxon>Streptophyta</taxon>
        <taxon>Embryophyta</taxon>
        <taxon>Tracheophyta</taxon>
        <taxon>Spermatophyta</taxon>
        <taxon>Magnoliopsida</taxon>
        <taxon>eudicotyledons</taxon>
        <taxon>Gunneridae</taxon>
        <taxon>Pentapetalae</taxon>
        <taxon>rosids</taxon>
        <taxon>fabids</taxon>
        <taxon>Cucurbitales</taxon>
        <taxon>Cucurbitaceae</taxon>
        <taxon>Benincaseae</taxon>
        <taxon>Cucumis</taxon>
    </lineage>
</organism>
<dbReference type="AlphaFoldDB" id="A0A9I9E0K3"/>
<name>A0A9I9E0K3_CUCME</name>
<dbReference type="EnsemblPlants" id="MELO3C026144.2.1">
    <property type="protein sequence ID" value="MELO3C026144.2.1"/>
    <property type="gene ID" value="MELO3C026144.2"/>
</dbReference>
<protein>
    <submittedName>
        <fullName evidence="1">Uncharacterized protein</fullName>
    </submittedName>
</protein>
<dbReference type="Gramene" id="MELO3C026144.2.1">
    <property type="protein sequence ID" value="MELO3C026144.2.1"/>
    <property type="gene ID" value="MELO3C026144.2"/>
</dbReference>
<reference evidence="1" key="1">
    <citation type="submission" date="2023-03" db="UniProtKB">
        <authorList>
            <consortium name="EnsemblPlants"/>
        </authorList>
    </citation>
    <scope>IDENTIFICATION</scope>
</reference>
<sequence length="70" mass="8281">MDVVTGRWSDDQRQMACNNWRRKDVRQRKIEIEKNVNRQLTIDDRMYNDSAEGRWSGGWLQLVCGALLVV</sequence>
<proteinExistence type="predicted"/>
<evidence type="ECO:0000313" key="1">
    <source>
        <dbReference type="EnsemblPlants" id="MELO3C026144.2.1"/>
    </source>
</evidence>
<accession>A0A9I9E0K3</accession>